<comment type="catalytic activity">
    <reaction evidence="4">
        <text>a quinol + 2 Fe(III)-[cytochrome c](out) = a quinone + 2 Fe(II)-[cytochrome c](out) + 2 H(+)(out)</text>
        <dbReference type="Rhea" id="RHEA:11484"/>
        <dbReference type="Rhea" id="RHEA-COMP:10350"/>
        <dbReference type="Rhea" id="RHEA-COMP:14399"/>
        <dbReference type="ChEBI" id="CHEBI:15378"/>
        <dbReference type="ChEBI" id="CHEBI:24646"/>
        <dbReference type="ChEBI" id="CHEBI:29033"/>
        <dbReference type="ChEBI" id="CHEBI:29034"/>
        <dbReference type="ChEBI" id="CHEBI:132124"/>
        <dbReference type="EC" id="7.1.1.8"/>
    </reaction>
</comment>
<feature type="transmembrane region" description="Helical" evidence="6">
    <location>
        <begin position="365"/>
        <end position="385"/>
    </location>
</feature>
<feature type="transmembrane region" description="Helical" evidence="6">
    <location>
        <begin position="70"/>
        <end position="93"/>
    </location>
</feature>
<evidence type="ECO:0000256" key="1">
    <source>
        <dbReference type="ARBA" id="ARBA00001971"/>
    </source>
</evidence>
<evidence type="ECO:0000313" key="9">
    <source>
        <dbReference type="Proteomes" id="UP001500218"/>
    </source>
</evidence>
<evidence type="ECO:0000256" key="4">
    <source>
        <dbReference type="ARBA" id="ARBA00029351"/>
    </source>
</evidence>
<comment type="cofactor">
    <cofactor evidence="1">
        <name>heme</name>
        <dbReference type="ChEBI" id="CHEBI:30413"/>
    </cofactor>
</comment>
<dbReference type="InterPro" id="IPR016174">
    <property type="entry name" value="Di-haem_cyt_TM"/>
</dbReference>
<keyword evidence="9" id="KW-1185">Reference proteome</keyword>
<feature type="domain" description="Cytochrome b/b6 N-terminal region profile" evidence="7">
    <location>
        <begin position="6"/>
        <end position="232"/>
    </location>
</feature>
<dbReference type="PANTHER" id="PTHR19271:SF16">
    <property type="entry name" value="CYTOCHROME B"/>
    <property type="match status" value="1"/>
</dbReference>
<accession>A0ABN2LWB6</accession>
<keyword evidence="6" id="KW-1133">Transmembrane helix</keyword>
<dbReference type="InterPro" id="IPR027387">
    <property type="entry name" value="Cytb/b6-like_sf"/>
</dbReference>
<feature type="transmembrane region" description="Helical" evidence="6">
    <location>
        <begin position="201"/>
        <end position="224"/>
    </location>
</feature>
<feature type="transmembrane region" description="Helical" evidence="6">
    <location>
        <begin position="324"/>
        <end position="344"/>
    </location>
</feature>
<sequence length="560" mass="60793">MITRWVYRTVDARLGTTSVARTALAKVFPDQWTFMFGEIALYSFLALVLTGVYLTLFFDPTSAQTVYDGAYQPLSGSTVSGAYASAVALSYDVRAGLLIRQAHHWAALLFVGAIVLHLLRIFVTGAFRKPREINWVIGVTMLTLALLNGFTGYSMPDDLLSGTGLRIIYSVVLSVPVVGAWLAQLAFGGEFPSDATLPRLFVTHVLIVPAVFAALISAHLAIIIRQKHTQFPGPGRRERNVVGSRLWPAYTVRTLSLAAGVFAVVFALGGLVQINPVWIYGPFSPAKATSPAQPDWYVAWGDGALRLFPAVEFHVFGHLVPSPFLPAVGVGTVTFLVLYAWPWLDRWRTGDRASRHLLQPPRQRPGRIAVAAWAVTFFAVLLVAAVDDIIARLFAIPVTGILRTLQVLVLTLPFVVAAVAYTVARALRGGTARSVGELTAEELRGGLTASPGPVELGDDDPVALDQLITLWRNPDDTWRWRWTGPDDEKLASNEAYLSRDEAVAAASVAFVGVPIDQTEPPPDVVLPPPTGHGRAARVAAGAAWVAMAIVAWRRSRKDRP</sequence>
<dbReference type="EMBL" id="BAAALT010000059">
    <property type="protein sequence ID" value="GAA1801087.1"/>
    <property type="molecule type" value="Genomic_DNA"/>
</dbReference>
<feature type="transmembrane region" description="Helical" evidence="6">
    <location>
        <begin position="105"/>
        <end position="127"/>
    </location>
</feature>
<evidence type="ECO:0000256" key="5">
    <source>
        <dbReference type="ARBA" id="ARBA00029568"/>
    </source>
</evidence>
<proteinExistence type="predicted"/>
<protein>
    <recommendedName>
        <fullName evidence="3">Cytochrome bc1 complex cytochrome b subunit</fullName>
        <ecNumber evidence="2">7.1.1.8</ecNumber>
    </recommendedName>
    <alternativeName>
        <fullName evidence="5">Cytochrome bc1 reductase complex subunit QcrB</fullName>
    </alternativeName>
</protein>
<gene>
    <name evidence="8" type="ORF">GCM10009682_23430</name>
</gene>
<dbReference type="PANTHER" id="PTHR19271">
    <property type="entry name" value="CYTOCHROME B"/>
    <property type="match status" value="1"/>
</dbReference>
<evidence type="ECO:0000256" key="3">
    <source>
        <dbReference type="ARBA" id="ARBA00016116"/>
    </source>
</evidence>
<dbReference type="PROSITE" id="PS51002">
    <property type="entry name" value="CYTB_NTER"/>
    <property type="match status" value="1"/>
</dbReference>
<comment type="caution">
    <text evidence="8">The sequence shown here is derived from an EMBL/GenBank/DDBJ whole genome shotgun (WGS) entry which is preliminary data.</text>
</comment>
<dbReference type="Pfam" id="PF13631">
    <property type="entry name" value="Cytochrom_B_N_2"/>
    <property type="match status" value="1"/>
</dbReference>
<evidence type="ECO:0000259" key="7">
    <source>
        <dbReference type="PROSITE" id="PS51002"/>
    </source>
</evidence>
<dbReference type="Proteomes" id="UP001500218">
    <property type="component" value="Unassembled WGS sequence"/>
</dbReference>
<evidence type="ECO:0000256" key="2">
    <source>
        <dbReference type="ARBA" id="ARBA00012951"/>
    </source>
</evidence>
<dbReference type="SUPFAM" id="SSF81342">
    <property type="entry name" value="Transmembrane di-heme cytochromes"/>
    <property type="match status" value="1"/>
</dbReference>
<feature type="transmembrane region" description="Helical" evidence="6">
    <location>
        <begin position="133"/>
        <end position="155"/>
    </location>
</feature>
<feature type="transmembrane region" description="Helical" evidence="6">
    <location>
        <begin position="255"/>
        <end position="274"/>
    </location>
</feature>
<keyword evidence="6" id="KW-0472">Membrane</keyword>
<name>A0ABN2LWB6_9ACTN</name>
<dbReference type="RefSeq" id="WP_344129383.1">
    <property type="nucleotide sequence ID" value="NZ_BAAALT010000059.1"/>
</dbReference>
<keyword evidence="6" id="KW-0812">Transmembrane</keyword>
<feature type="transmembrane region" description="Helical" evidence="6">
    <location>
        <begin position="39"/>
        <end position="58"/>
    </location>
</feature>
<evidence type="ECO:0000313" key="8">
    <source>
        <dbReference type="EMBL" id="GAA1801087.1"/>
    </source>
</evidence>
<dbReference type="Gene3D" id="1.20.810.10">
    <property type="entry name" value="Cytochrome Bc1 Complex, Chain C"/>
    <property type="match status" value="1"/>
</dbReference>
<dbReference type="EC" id="7.1.1.8" evidence="2"/>
<dbReference type="InterPro" id="IPR005797">
    <property type="entry name" value="Cyt_b/b6_N"/>
</dbReference>
<evidence type="ECO:0000256" key="6">
    <source>
        <dbReference type="SAM" id="Phobius"/>
    </source>
</evidence>
<feature type="transmembrane region" description="Helical" evidence="6">
    <location>
        <begin position="405"/>
        <end position="424"/>
    </location>
</feature>
<reference evidence="8 9" key="1">
    <citation type="journal article" date="2019" name="Int. J. Syst. Evol. Microbiol.">
        <title>The Global Catalogue of Microorganisms (GCM) 10K type strain sequencing project: providing services to taxonomists for standard genome sequencing and annotation.</title>
        <authorList>
            <consortium name="The Broad Institute Genomics Platform"/>
            <consortium name="The Broad Institute Genome Sequencing Center for Infectious Disease"/>
            <person name="Wu L."/>
            <person name="Ma J."/>
        </authorList>
    </citation>
    <scope>NUCLEOTIDE SEQUENCE [LARGE SCALE GENOMIC DNA]</scope>
    <source>
        <strain evidence="8 9">JCM 13250</strain>
    </source>
</reference>
<organism evidence="8 9">
    <name type="scientific">Luedemannella flava</name>
    <dbReference type="NCBI Taxonomy" id="349316"/>
    <lineage>
        <taxon>Bacteria</taxon>
        <taxon>Bacillati</taxon>
        <taxon>Actinomycetota</taxon>
        <taxon>Actinomycetes</taxon>
        <taxon>Micromonosporales</taxon>
        <taxon>Micromonosporaceae</taxon>
        <taxon>Luedemannella</taxon>
    </lineage>
</organism>
<feature type="transmembrane region" description="Helical" evidence="6">
    <location>
        <begin position="167"/>
        <end position="189"/>
    </location>
</feature>